<evidence type="ECO:0000313" key="2">
    <source>
        <dbReference type="EMBL" id="SHN47004.1"/>
    </source>
</evidence>
<keyword evidence="1" id="KW-1133">Transmembrane helix</keyword>
<keyword evidence="3" id="KW-1185">Reference proteome</keyword>
<dbReference type="PROSITE" id="PS51257">
    <property type="entry name" value="PROKAR_LIPOPROTEIN"/>
    <property type="match status" value="1"/>
</dbReference>
<feature type="transmembrane region" description="Helical" evidence="1">
    <location>
        <begin position="6"/>
        <end position="29"/>
    </location>
</feature>
<sequence>MRVLQAFAWVVVYLVVAPITPLLLAACVVSGRPPKSRVGVQFSRRQGLLLLAGFYCWFIAPFLLGVAAVTVVATAVVPWFRSLSPPGLAGVACVVAVIVVFIGWAIHYPDQRRRMFR</sequence>
<gene>
    <name evidence="2" type="ORF">SAMN05443668_119100</name>
</gene>
<dbReference type="Proteomes" id="UP000184440">
    <property type="component" value="Unassembled WGS sequence"/>
</dbReference>
<name>A0A1M7RL61_9ACTN</name>
<accession>A0A1M7RL61</accession>
<dbReference type="EMBL" id="FRCS01000019">
    <property type="protein sequence ID" value="SHN47004.1"/>
    <property type="molecule type" value="Genomic_DNA"/>
</dbReference>
<keyword evidence="1" id="KW-0812">Transmembrane</keyword>
<reference evidence="2 3" key="1">
    <citation type="submission" date="2016-11" db="EMBL/GenBank/DDBJ databases">
        <authorList>
            <person name="Jaros S."/>
            <person name="Januszkiewicz K."/>
            <person name="Wedrychowicz H."/>
        </authorList>
    </citation>
    <scope>NUCLEOTIDE SEQUENCE [LARGE SCALE GENOMIC DNA]</scope>
    <source>
        <strain evidence="2 3">DSM 46144</strain>
    </source>
</reference>
<protein>
    <submittedName>
        <fullName evidence="2">Uncharacterized protein</fullName>
    </submittedName>
</protein>
<dbReference type="RefSeq" id="WP_073264469.1">
    <property type="nucleotide sequence ID" value="NZ_FRCS01000019.1"/>
</dbReference>
<organism evidence="2 3">
    <name type="scientific">Cryptosporangium aurantiacum</name>
    <dbReference type="NCBI Taxonomy" id="134849"/>
    <lineage>
        <taxon>Bacteria</taxon>
        <taxon>Bacillati</taxon>
        <taxon>Actinomycetota</taxon>
        <taxon>Actinomycetes</taxon>
        <taxon>Cryptosporangiales</taxon>
        <taxon>Cryptosporangiaceae</taxon>
        <taxon>Cryptosporangium</taxon>
    </lineage>
</organism>
<feature type="transmembrane region" description="Helical" evidence="1">
    <location>
        <begin position="49"/>
        <end position="76"/>
    </location>
</feature>
<evidence type="ECO:0000313" key="3">
    <source>
        <dbReference type="Proteomes" id="UP000184440"/>
    </source>
</evidence>
<dbReference type="AlphaFoldDB" id="A0A1M7RL61"/>
<proteinExistence type="predicted"/>
<keyword evidence="1" id="KW-0472">Membrane</keyword>
<dbReference type="STRING" id="134849.SAMN05443668_119100"/>
<evidence type="ECO:0000256" key="1">
    <source>
        <dbReference type="SAM" id="Phobius"/>
    </source>
</evidence>
<feature type="transmembrane region" description="Helical" evidence="1">
    <location>
        <begin position="88"/>
        <end position="108"/>
    </location>
</feature>